<dbReference type="PANTHER" id="PTHR47998">
    <property type="entry name" value="TRANSCRIPTION FACTOR MYB51-LIKE ISOFORM X1"/>
    <property type="match status" value="1"/>
</dbReference>
<dbReference type="AlphaFoldDB" id="A0A6B9QTJ5"/>
<sequence>MHRLLGNRWALIAGRLPGRTDNEIKNYWNTHLSKKLAMSTSSAFISRIPLPLQKYNSFPPLEKLSSPSLNFSEDDRAEPCEVSSASYNEVSSGVLVETMETSIGGQEEALLDVFKTWSELLEDSLMAEDSQIHDSNFISSSKSKDCNPFSLPYTDFGLIENFSVESLLQPEPYGLENMCHTHDNSSDNVNHADCLANNVAEQGFAEDVQQEQHCAEQEKQVDLAPFGHMFYHGKNWEEGVDLPCLTKTRGEEYLDILVDIPN</sequence>
<evidence type="ECO:0000259" key="4">
    <source>
        <dbReference type="PROSITE" id="PS50090"/>
    </source>
</evidence>
<reference evidence="6" key="1">
    <citation type="journal article" date="2020" name="PeerJ">
        <title>The R2R3-MYB transcription factor family in Taxus chinensis: Identification, characterization, expression profiling and posttranscriptional regulation analysis.</title>
        <authorList>
            <person name="Hu X."/>
            <person name="Zhang L."/>
            <person name="Shao F."/>
            <person name="Qiu D."/>
            <person name="Wilson I.W."/>
        </authorList>
    </citation>
    <scope>NUCLEOTIDE SEQUENCE</scope>
</reference>
<feature type="domain" description="Myb-like" evidence="4">
    <location>
        <begin position="1"/>
        <end position="32"/>
    </location>
</feature>
<dbReference type="GO" id="GO:0000976">
    <property type="term" value="F:transcription cis-regulatory region binding"/>
    <property type="evidence" value="ECO:0007669"/>
    <property type="project" value="TreeGrafter"/>
</dbReference>
<dbReference type="Pfam" id="PF00249">
    <property type="entry name" value="Myb_DNA-binding"/>
    <property type="match status" value="1"/>
</dbReference>
<dbReference type="GO" id="GO:0005634">
    <property type="term" value="C:nucleus"/>
    <property type="evidence" value="ECO:0007669"/>
    <property type="project" value="UniProtKB-SubCell"/>
</dbReference>
<dbReference type="PROSITE" id="PS50090">
    <property type="entry name" value="MYB_LIKE"/>
    <property type="match status" value="1"/>
</dbReference>
<proteinExistence type="evidence at transcript level"/>
<dbReference type="InterPro" id="IPR009057">
    <property type="entry name" value="Homeodomain-like_sf"/>
</dbReference>
<dbReference type="EMBL" id="MN906744">
    <property type="protein sequence ID" value="QHG11497.1"/>
    <property type="molecule type" value="mRNA"/>
</dbReference>
<organism evidence="6">
    <name type="scientific">Taxus chinensis</name>
    <name type="common">Chinese yew</name>
    <name type="synonym">Taxus wallichiana var. chinensis</name>
    <dbReference type="NCBI Taxonomy" id="29808"/>
    <lineage>
        <taxon>Eukaryota</taxon>
        <taxon>Viridiplantae</taxon>
        <taxon>Streptophyta</taxon>
        <taxon>Embryophyta</taxon>
        <taxon>Tracheophyta</taxon>
        <taxon>Spermatophyta</taxon>
        <taxon>Pinopsida</taxon>
        <taxon>Pinidae</taxon>
        <taxon>Conifers II</taxon>
        <taxon>Cupressales</taxon>
        <taxon>Taxaceae</taxon>
        <taxon>Taxus</taxon>
    </lineage>
</organism>
<dbReference type="PANTHER" id="PTHR47998:SF91">
    <property type="entry name" value="MYB-RELATED PROTEIN 308-LIKE"/>
    <property type="match status" value="1"/>
</dbReference>
<accession>A0A6B9QTJ5</accession>
<comment type="subcellular location">
    <subcellularLocation>
        <location evidence="1">Nucleus</location>
    </subcellularLocation>
</comment>
<evidence type="ECO:0000256" key="2">
    <source>
        <dbReference type="ARBA" id="ARBA00023125"/>
    </source>
</evidence>
<evidence type="ECO:0000259" key="5">
    <source>
        <dbReference type="PROSITE" id="PS51294"/>
    </source>
</evidence>
<keyword evidence="3" id="KW-0539">Nucleus</keyword>
<dbReference type="CDD" id="cd00167">
    <property type="entry name" value="SANT"/>
    <property type="match status" value="1"/>
</dbReference>
<dbReference type="InterPro" id="IPR001005">
    <property type="entry name" value="SANT/Myb"/>
</dbReference>
<dbReference type="InterPro" id="IPR015495">
    <property type="entry name" value="Myb_TF_plants"/>
</dbReference>
<dbReference type="PROSITE" id="PS51294">
    <property type="entry name" value="HTH_MYB"/>
    <property type="match status" value="1"/>
</dbReference>
<dbReference type="SUPFAM" id="SSF46689">
    <property type="entry name" value="Homeodomain-like"/>
    <property type="match status" value="1"/>
</dbReference>
<keyword evidence="2" id="KW-0238">DNA-binding</keyword>
<dbReference type="GO" id="GO:0006355">
    <property type="term" value="P:regulation of DNA-templated transcription"/>
    <property type="evidence" value="ECO:0007669"/>
    <property type="project" value="TreeGrafter"/>
</dbReference>
<name>A0A6B9QTJ5_TAXCH</name>
<dbReference type="GO" id="GO:0030154">
    <property type="term" value="P:cell differentiation"/>
    <property type="evidence" value="ECO:0007669"/>
    <property type="project" value="TreeGrafter"/>
</dbReference>
<evidence type="ECO:0000313" key="6">
    <source>
        <dbReference type="EMBL" id="QHG11497.1"/>
    </source>
</evidence>
<protein>
    <submittedName>
        <fullName evidence="6">R2R3-MYB transcription factor 69</fullName>
    </submittedName>
</protein>
<evidence type="ECO:0000256" key="1">
    <source>
        <dbReference type="ARBA" id="ARBA00004123"/>
    </source>
</evidence>
<dbReference type="InterPro" id="IPR017930">
    <property type="entry name" value="Myb_dom"/>
</dbReference>
<feature type="domain" description="HTH myb-type" evidence="5">
    <location>
        <begin position="1"/>
        <end position="36"/>
    </location>
</feature>
<evidence type="ECO:0000256" key="3">
    <source>
        <dbReference type="ARBA" id="ARBA00023242"/>
    </source>
</evidence>
<dbReference type="Gene3D" id="1.10.10.60">
    <property type="entry name" value="Homeodomain-like"/>
    <property type="match status" value="1"/>
</dbReference>